<reference evidence="2" key="1">
    <citation type="submission" date="2017-09" db="EMBL/GenBank/DDBJ databases">
        <title>Depth-based differentiation of microbial function through sediment-hosted aquifers and enrichment of novel symbionts in the deep terrestrial subsurface.</title>
        <authorList>
            <person name="Probst A.J."/>
            <person name="Ladd B."/>
            <person name="Jarett J.K."/>
            <person name="Geller-Mcgrath D.E."/>
            <person name="Sieber C.M.K."/>
            <person name="Emerson J.B."/>
            <person name="Anantharaman K."/>
            <person name="Thomas B.C."/>
            <person name="Malmstrom R."/>
            <person name="Stieglmeier M."/>
            <person name="Klingl A."/>
            <person name="Woyke T."/>
            <person name="Ryan C.M."/>
            <person name="Banfield J.F."/>
        </authorList>
    </citation>
    <scope>NUCLEOTIDE SEQUENCE [LARGE SCALE GENOMIC DNA]</scope>
</reference>
<proteinExistence type="predicted"/>
<dbReference type="Proteomes" id="UP000230882">
    <property type="component" value="Unassembled WGS sequence"/>
</dbReference>
<dbReference type="EMBL" id="PFAU01000004">
    <property type="protein sequence ID" value="PIR91499.1"/>
    <property type="molecule type" value="Genomic_DNA"/>
</dbReference>
<accession>A0A2H0UZ71</accession>
<evidence type="ECO:0000313" key="2">
    <source>
        <dbReference type="Proteomes" id="UP000230882"/>
    </source>
</evidence>
<sequence length="245" mass="28493">MARIKKKILAQELRRKGLSINEIAEKLRMQKSGSISKWCCNIILTPEQIERLAKKQKSGSYKGRMKFLETIRKTRMKEVALLRKQGLREIGSLDRRDLFISGIAMYWSEGYTYSGGEQVGFTNSDPKMILLMLRWFKEICQVPDDRFSLQVKINKVHKNRVQKVESYWSKLTGISLNQFNKTVFIKAKSKKIYPNHNSHYGTLRITVRRGTQLRRKINGWIEGLARGNKSSLIKPRSRKVSRAVS</sequence>
<gene>
    <name evidence="1" type="ORF">COU02_00160</name>
</gene>
<dbReference type="AlphaFoldDB" id="A0A2H0UZ71"/>
<name>A0A2H0UZ71_9BACT</name>
<evidence type="ECO:0000313" key="1">
    <source>
        <dbReference type="EMBL" id="PIR91499.1"/>
    </source>
</evidence>
<organism evidence="1 2">
    <name type="scientific">bacterium (Candidatus Gribaldobacteria) CG10_big_fil_rev_8_21_14_0_10_37_46</name>
    <dbReference type="NCBI Taxonomy" id="2014276"/>
    <lineage>
        <taxon>Bacteria</taxon>
        <taxon>Candidatus Gribaldobacteria</taxon>
    </lineage>
</organism>
<protein>
    <submittedName>
        <fullName evidence="1">Uncharacterized protein</fullName>
    </submittedName>
</protein>
<comment type="caution">
    <text evidence="1">The sequence shown here is derived from an EMBL/GenBank/DDBJ whole genome shotgun (WGS) entry which is preliminary data.</text>
</comment>